<dbReference type="RefSeq" id="WP_317169868.1">
    <property type="nucleotide sequence ID" value="NZ_JACIEP010000005.1"/>
</dbReference>
<dbReference type="GO" id="GO:0016740">
    <property type="term" value="F:transferase activity"/>
    <property type="evidence" value="ECO:0007669"/>
    <property type="project" value="UniProtKB-KW"/>
</dbReference>
<dbReference type="Proteomes" id="UP000555103">
    <property type="component" value="Unassembled WGS sequence"/>
</dbReference>
<keyword evidence="1" id="KW-0808">Transferase</keyword>
<proteinExistence type="predicted"/>
<dbReference type="EMBL" id="JACIEP010000005">
    <property type="protein sequence ID" value="MBB4035831.1"/>
    <property type="molecule type" value="Genomic_DNA"/>
</dbReference>
<sequence length="186" mass="22130">MDKLLKNMTNEELWQLFPIIISEHKDYWKNYFTGERSLLKKLLGKDVLKIHHIGSTSIPGLPAKPTIDILMEVRDEADTDDLIRRMESAGYIYSYQPKNPAPYMMFMKGYTPQGFAERVFHVHVRYSGNWDEIYFRDYLLSHPNTAKEYAELKFRLKEQYEYDRDAYTVAKTEFITQITNLAKRNR</sequence>
<dbReference type="InterPro" id="IPR043519">
    <property type="entry name" value="NT_sf"/>
</dbReference>
<organism evidence="1 2">
    <name type="scientific">Dysgonomonas hofstadii</name>
    <dbReference type="NCBI Taxonomy" id="637886"/>
    <lineage>
        <taxon>Bacteria</taxon>
        <taxon>Pseudomonadati</taxon>
        <taxon>Bacteroidota</taxon>
        <taxon>Bacteroidia</taxon>
        <taxon>Bacteroidales</taxon>
        <taxon>Dysgonomonadaceae</taxon>
        <taxon>Dysgonomonas</taxon>
    </lineage>
</organism>
<comment type="caution">
    <text evidence="1">The sequence shown here is derived from an EMBL/GenBank/DDBJ whole genome shotgun (WGS) entry which is preliminary data.</text>
</comment>
<keyword evidence="2" id="KW-1185">Reference proteome</keyword>
<dbReference type="PANTHER" id="PTHR34822:SF1">
    <property type="entry name" value="GRPB FAMILY PROTEIN"/>
    <property type="match status" value="1"/>
</dbReference>
<dbReference type="Gene3D" id="3.30.460.10">
    <property type="entry name" value="Beta Polymerase, domain 2"/>
    <property type="match status" value="1"/>
</dbReference>
<evidence type="ECO:0000313" key="2">
    <source>
        <dbReference type="Proteomes" id="UP000555103"/>
    </source>
</evidence>
<dbReference type="SUPFAM" id="SSF81301">
    <property type="entry name" value="Nucleotidyltransferase"/>
    <property type="match status" value="1"/>
</dbReference>
<protein>
    <submittedName>
        <fullName evidence="1">GrpB-like predicted nucleotidyltransferase (UPF0157 family)</fullName>
    </submittedName>
</protein>
<dbReference type="PANTHER" id="PTHR34822">
    <property type="entry name" value="GRPB DOMAIN PROTEIN (AFU_ORTHOLOGUE AFUA_1G01530)"/>
    <property type="match status" value="1"/>
</dbReference>
<gene>
    <name evidence="1" type="ORF">GGR21_001726</name>
</gene>
<dbReference type="Pfam" id="PF04229">
    <property type="entry name" value="GrpB"/>
    <property type="match status" value="1"/>
</dbReference>
<name>A0A840CL02_9BACT</name>
<dbReference type="AlphaFoldDB" id="A0A840CL02"/>
<evidence type="ECO:0000313" key="1">
    <source>
        <dbReference type="EMBL" id="MBB4035831.1"/>
    </source>
</evidence>
<accession>A0A840CL02</accession>
<dbReference type="InterPro" id="IPR007344">
    <property type="entry name" value="GrpB/CoaE"/>
</dbReference>
<reference evidence="1 2" key="1">
    <citation type="submission" date="2020-08" db="EMBL/GenBank/DDBJ databases">
        <title>Genomic Encyclopedia of Type Strains, Phase IV (KMG-IV): sequencing the most valuable type-strain genomes for metagenomic binning, comparative biology and taxonomic classification.</title>
        <authorList>
            <person name="Goeker M."/>
        </authorList>
    </citation>
    <scope>NUCLEOTIDE SEQUENCE [LARGE SCALE GENOMIC DNA]</scope>
    <source>
        <strain evidence="1 2">DSM 104969</strain>
    </source>
</reference>